<name>A0ABR3GX56_9PEZI</name>
<comment type="caution">
    <text evidence="3">The sequence shown here is derived from an EMBL/GenBank/DDBJ whole genome shotgun (WGS) entry which is preliminary data.</text>
</comment>
<dbReference type="InterPro" id="IPR043155">
    <property type="entry name" value="VPS33_dom3b"/>
</dbReference>
<proteinExistence type="inferred from homology"/>
<evidence type="ECO:0000313" key="4">
    <source>
        <dbReference type="Proteomes" id="UP001447188"/>
    </source>
</evidence>
<dbReference type="Pfam" id="PF00995">
    <property type="entry name" value="Sec1"/>
    <property type="match status" value="2"/>
</dbReference>
<dbReference type="Gene3D" id="3.40.50.1910">
    <property type="match status" value="1"/>
</dbReference>
<dbReference type="Proteomes" id="UP001447188">
    <property type="component" value="Unassembled WGS sequence"/>
</dbReference>
<dbReference type="Gene3D" id="3.90.830.10">
    <property type="entry name" value="Syntaxin Binding Protein 1, Chain A, domain 2"/>
    <property type="match status" value="1"/>
</dbReference>
<comment type="similarity">
    <text evidence="1">Belongs to the STXBP/unc-18/SEC1 family.</text>
</comment>
<feature type="compositionally biased region" description="Low complexity" evidence="2">
    <location>
        <begin position="271"/>
        <end position="294"/>
    </location>
</feature>
<dbReference type="PIRSF" id="PIRSF005715">
    <property type="entry name" value="VPS45_Sec1"/>
    <property type="match status" value="1"/>
</dbReference>
<dbReference type="InterPro" id="IPR001619">
    <property type="entry name" value="Sec1-like"/>
</dbReference>
<sequence>MAPPSGIDTSHIKAAAQKDFFELLLGVRGKKVLVLDKSLSGPLGSFLKFSALQEHGVDKIFWLEDGVADATQKNIVFLVRCNSKNAYAIAEHVKKNSKIPGQDFEYTVLFVPRRTLVCEKILEDEGVLGDVTIGEFPLHFLALEPDLLSLELDDSFEELYLRKDYTSIFYSARALMSIQRRYGLFPRIIGKGDCARRLADALIRMRSEEDASDSNLFALTPSSILGELIVVDRESDMVTPLLTQLTYEGLIDETIGIHNSKVELDAALVGPPQQQQQGGTQPSSSSAAAPASSQKQKRPVVLSSEDKLFENLRDTNFAIVGNLLNKVARRLNDDYEVRHQAKTVSEIREFVSKLGGLQQEHQSLRLHTGLAEEIMKHTRSDIFNKILEVQQSRPPQLYLNIFPIGASPQPLTSAKFWSQTVENLLQWGIKEPRDNILTPPRWIADLAAGVDPSSQHDAIEELIARNAPVEAVLRLICIESLVGQGLKPKDLENFKREILQAYGYHHVLTLDALEKLQLLQSRTTIVASGVARTSYSNLRKVLKLIVDEVNEHNPDDIAYVYSGYAPLSIRLVQCIIQKPLMTATTKGRRGEDGLNAGVNAGAGGWRGFEDVLKSIKGKTFDEFQRGEDKALRARNILNGQNEKKVTVVFFVGGCTFTEIAALRFIGKREEGRRQILIGTTAIINGNKMMRAAMA</sequence>
<protein>
    <submittedName>
        <fullName evidence="3">Vacuolar protein-sorting-associated protein 33</fullName>
    </submittedName>
</protein>
<dbReference type="Gene3D" id="1.25.40.850">
    <property type="match status" value="1"/>
</dbReference>
<dbReference type="InterPro" id="IPR043127">
    <property type="entry name" value="Sec-1-like_dom3a"/>
</dbReference>
<keyword evidence="4" id="KW-1185">Reference proteome</keyword>
<dbReference type="InterPro" id="IPR027482">
    <property type="entry name" value="Sec1-like_dom2"/>
</dbReference>
<dbReference type="EMBL" id="JBBBZM010000003">
    <property type="protein sequence ID" value="KAL0640534.1"/>
    <property type="molecule type" value="Genomic_DNA"/>
</dbReference>
<dbReference type="PANTHER" id="PTHR11679">
    <property type="entry name" value="VESICLE PROTEIN SORTING-ASSOCIATED"/>
    <property type="match status" value="1"/>
</dbReference>
<dbReference type="InterPro" id="IPR043154">
    <property type="entry name" value="Sec-1-like_dom1"/>
</dbReference>
<feature type="region of interest" description="Disordered" evidence="2">
    <location>
        <begin position="271"/>
        <end position="300"/>
    </location>
</feature>
<evidence type="ECO:0000313" key="3">
    <source>
        <dbReference type="EMBL" id="KAL0640534.1"/>
    </source>
</evidence>
<evidence type="ECO:0000256" key="2">
    <source>
        <dbReference type="SAM" id="MobiDB-lite"/>
    </source>
</evidence>
<accession>A0ABR3GX56</accession>
<dbReference type="SUPFAM" id="SSF56815">
    <property type="entry name" value="Sec1/munc18-like (SM) proteins"/>
    <property type="match status" value="1"/>
</dbReference>
<evidence type="ECO:0000256" key="1">
    <source>
        <dbReference type="ARBA" id="ARBA00009884"/>
    </source>
</evidence>
<reference evidence="3 4" key="1">
    <citation type="submission" date="2024-02" db="EMBL/GenBank/DDBJ databases">
        <title>Discinaceae phylogenomics.</title>
        <authorList>
            <person name="Dirks A.C."/>
            <person name="James T.Y."/>
        </authorList>
    </citation>
    <scope>NUCLEOTIDE SEQUENCE [LARGE SCALE GENOMIC DNA]</scope>
    <source>
        <strain evidence="3 4">ACD0624</strain>
    </source>
</reference>
<gene>
    <name evidence="3" type="primary">VPS33</name>
    <name evidence="3" type="ORF">Q9L58_000505</name>
</gene>
<dbReference type="InterPro" id="IPR036045">
    <property type="entry name" value="Sec1-like_sf"/>
</dbReference>
<organism evidence="3 4">
    <name type="scientific">Discina gigas</name>
    <dbReference type="NCBI Taxonomy" id="1032678"/>
    <lineage>
        <taxon>Eukaryota</taxon>
        <taxon>Fungi</taxon>
        <taxon>Dikarya</taxon>
        <taxon>Ascomycota</taxon>
        <taxon>Pezizomycotina</taxon>
        <taxon>Pezizomycetes</taxon>
        <taxon>Pezizales</taxon>
        <taxon>Discinaceae</taxon>
        <taxon>Discina</taxon>
    </lineage>
</organism>
<dbReference type="Gene3D" id="3.40.50.2060">
    <property type="match status" value="1"/>
</dbReference>